<dbReference type="OrthoDB" id="10435713at2759"/>
<evidence type="ECO:0000313" key="3">
    <source>
        <dbReference type="EMBL" id="JAG77076.1"/>
    </source>
</evidence>
<name>A0A0C9QU95_9HYME</name>
<reference evidence="5" key="2">
    <citation type="submission" date="2025-04" db="UniProtKB">
        <authorList>
            <consortium name="RefSeq"/>
        </authorList>
    </citation>
    <scope>IDENTIFICATION</scope>
    <source>
        <strain evidence="5">USDA-PBARC FA_bdor</strain>
        <tissue evidence="5">Whole organism</tissue>
    </source>
</reference>
<feature type="region of interest" description="Disordered" evidence="2">
    <location>
        <begin position="1"/>
        <end position="65"/>
    </location>
</feature>
<organism evidence="3">
    <name type="scientific">Fopius arisanus</name>
    <dbReference type="NCBI Taxonomy" id="64838"/>
    <lineage>
        <taxon>Eukaryota</taxon>
        <taxon>Metazoa</taxon>
        <taxon>Ecdysozoa</taxon>
        <taxon>Arthropoda</taxon>
        <taxon>Hexapoda</taxon>
        <taxon>Insecta</taxon>
        <taxon>Pterygota</taxon>
        <taxon>Neoptera</taxon>
        <taxon>Endopterygota</taxon>
        <taxon>Hymenoptera</taxon>
        <taxon>Apocrita</taxon>
        <taxon>Ichneumonoidea</taxon>
        <taxon>Braconidae</taxon>
        <taxon>Opiinae</taxon>
        <taxon>Fopius</taxon>
    </lineage>
</organism>
<dbReference type="Proteomes" id="UP000694866">
    <property type="component" value="Unplaced"/>
</dbReference>
<proteinExistence type="predicted"/>
<feature type="region of interest" description="Disordered" evidence="2">
    <location>
        <begin position="243"/>
        <end position="262"/>
    </location>
</feature>
<dbReference type="RefSeq" id="XP_011313362.1">
    <property type="nucleotide sequence ID" value="XM_011315060.1"/>
</dbReference>
<feature type="coiled-coil region" evidence="1">
    <location>
        <begin position="78"/>
        <end position="119"/>
    </location>
</feature>
<evidence type="ECO:0000256" key="2">
    <source>
        <dbReference type="SAM" id="MobiDB-lite"/>
    </source>
</evidence>
<sequence>MEIETLPREDQDSDDSYLSETENVMRKYRSLQQKQEQQRLKNRKIPNGEGLEENEKEVPATRKKNPRKLIISEEVRSRAESMRELNNVIRERDLLKEDNAALKIKVHKLEEDIEKAELRMDLSVSVVKKTVQEAVHLPHEKTMALLKYQQILHQKTFRKRVNKLIEWYWPERTQRDNFYFEIKEKTAHEHPEAELVPSDDLIILKDILEALQEAHWLVALDAAGNEVPWELAYKGNIQTKLNSDRDVHKKAKEKKRSTRRAK</sequence>
<evidence type="ECO:0000313" key="5">
    <source>
        <dbReference type="RefSeq" id="XP_011313362.1"/>
    </source>
</evidence>
<accession>A0A9R1UAD1</accession>
<reference evidence="3" key="1">
    <citation type="submission" date="2015-01" db="EMBL/GenBank/DDBJ databases">
        <title>Transcriptome Assembly of Fopius arisanus.</title>
        <authorList>
            <person name="Geib S."/>
        </authorList>
    </citation>
    <scope>NUCLEOTIDE SEQUENCE</scope>
</reference>
<gene>
    <name evidence="5" type="primary">LOC105272834</name>
    <name evidence="3" type="ORF">g.60482</name>
</gene>
<evidence type="ECO:0000256" key="1">
    <source>
        <dbReference type="SAM" id="Coils"/>
    </source>
</evidence>
<dbReference type="GeneID" id="105272834"/>
<keyword evidence="4" id="KW-1185">Reference proteome</keyword>
<keyword evidence="1" id="KW-0175">Coiled coil</keyword>
<evidence type="ECO:0000313" key="4">
    <source>
        <dbReference type="Proteomes" id="UP000694866"/>
    </source>
</evidence>
<protein>
    <submittedName>
        <fullName evidence="5">Uncharacterized protein isoform X2</fullName>
    </submittedName>
</protein>
<feature type="compositionally biased region" description="Basic residues" evidence="2">
    <location>
        <begin position="248"/>
        <end position="262"/>
    </location>
</feature>
<dbReference type="AlphaFoldDB" id="A0A0C9QU95"/>
<accession>A0A0C9QU95</accession>
<feature type="compositionally biased region" description="Basic and acidic residues" evidence="2">
    <location>
        <begin position="1"/>
        <end position="10"/>
    </location>
</feature>
<dbReference type="EMBL" id="GBYB01007309">
    <property type="protein sequence ID" value="JAG77076.1"/>
    <property type="molecule type" value="Transcribed_RNA"/>
</dbReference>